<dbReference type="Proteomes" id="UP000010729">
    <property type="component" value="Unassembled WGS sequence"/>
</dbReference>
<reference evidence="1 2" key="1">
    <citation type="journal article" date="2013" name="Genome Announc.">
        <title>Draft Genome Sequence of Arthrobacter crystallopoietes Strain BAB-32, Revealing Genes for Bioremediation.</title>
        <authorList>
            <person name="Joshi M.N."/>
            <person name="Pandit A.S."/>
            <person name="Sharma A."/>
            <person name="Pandya R.V."/>
            <person name="Desai S.M."/>
            <person name="Saxena A.K."/>
            <person name="Bagatharia S.B."/>
        </authorList>
    </citation>
    <scope>NUCLEOTIDE SEQUENCE [LARGE SCALE GENOMIC DNA]</scope>
    <source>
        <strain evidence="1 2">BAB-32</strain>
    </source>
</reference>
<sequence length="91" mass="9596">MAGENISSAFVLPTVASCIDLVVHCTRAPSGKRQVAEVVSLGRRVENGIIETSTVFSRRDGDLVASESASPGEEKFARAGYNVMQLIGSTP</sequence>
<protein>
    <submittedName>
        <fullName evidence="1">Type II secretion system protein E</fullName>
    </submittedName>
</protein>
<accession>N1V0E8</accession>
<comment type="caution">
    <text evidence="1">The sequence shown here is derived from an EMBL/GenBank/DDBJ whole genome shotgun (WGS) entry which is preliminary data.</text>
</comment>
<proteinExistence type="predicted"/>
<evidence type="ECO:0000313" key="2">
    <source>
        <dbReference type="Proteomes" id="UP000010729"/>
    </source>
</evidence>
<dbReference type="AlphaFoldDB" id="N1V0E8"/>
<gene>
    <name evidence="1" type="ORF">D477_007933</name>
</gene>
<organism evidence="1 2">
    <name type="scientific">Arthrobacter crystallopoietes BAB-32</name>
    <dbReference type="NCBI Taxonomy" id="1246476"/>
    <lineage>
        <taxon>Bacteria</taxon>
        <taxon>Bacillati</taxon>
        <taxon>Actinomycetota</taxon>
        <taxon>Actinomycetes</taxon>
        <taxon>Micrococcales</taxon>
        <taxon>Micrococcaceae</taxon>
        <taxon>Crystallibacter</taxon>
    </lineage>
</organism>
<keyword evidence="2" id="KW-1185">Reference proteome</keyword>
<dbReference type="EMBL" id="ANPE02000101">
    <property type="protein sequence ID" value="EMY34765.1"/>
    <property type="molecule type" value="Genomic_DNA"/>
</dbReference>
<name>N1V0E8_9MICC</name>
<evidence type="ECO:0000313" key="1">
    <source>
        <dbReference type="EMBL" id="EMY34765.1"/>
    </source>
</evidence>